<protein>
    <submittedName>
        <fullName evidence="2">Uncharacterized protein</fullName>
    </submittedName>
</protein>
<feature type="chain" id="PRO_5046507652" evidence="1">
    <location>
        <begin position="23"/>
        <end position="232"/>
    </location>
</feature>
<feature type="signal peptide" evidence="1">
    <location>
        <begin position="1"/>
        <end position="22"/>
    </location>
</feature>
<evidence type="ECO:0000313" key="3">
    <source>
        <dbReference type="Proteomes" id="UP001202134"/>
    </source>
</evidence>
<name>A0ABT0KME3_9GAMM</name>
<comment type="caution">
    <text evidence="2">The sequence shown here is derived from an EMBL/GenBank/DDBJ whole genome shotgun (WGS) entry which is preliminary data.</text>
</comment>
<dbReference type="EMBL" id="JAKIKU010000003">
    <property type="protein sequence ID" value="MCL1044918.1"/>
    <property type="molecule type" value="Genomic_DNA"/>
</dbReference>
<proteinExistence type="predicted"/>
<accession>A0ABT0KME3</accession>
<keyword evidence="1" id="KW-0732">Signal</keyword>
<evidence type="ECO:0000256" key="1">
    <source>
        <dbReference type="SAM" id="SignalP"/>
    </source>
</evidence>
<gene>
    <name evidence="2" type="ORF">L2737_06195</name>
</gene>
<sequence>MDMRLKILLVSLTLIISNLAFAESLSYKIDTFEEDYDAEVPVSGSIMAAYLATGALNYVATESLYIYVVPEKKEVNISVVSIDGHYSADIELTHTSNTAGWINIDIPSEHKKALKKYAHNELVAYVFADSKDGFGLYVQEVFPSSWGKPTNGQRVFFINTSGISPEFYYKDKSGHTITVPCKEIQNKLTRAFNHSCIYEVVIAEKPTLIFVNPTPEAEGSSSKKFLVWSGHK</sequence>
<evidence type="ECO:0000313" key="2">
    <source>
        <dbReference type="EMBL" id="MCL1044918.1"/>
    </source>
</evidence>
<dbReference type="Proteomes" id="UP001202134">
    <property type="component" value="Unassembled WGS sequence"/>
</dbReference>
<keyword evidence="3" id="KW-1185">Reference proteome</keyword>
<reference evidence="2 3" key="1">
    <citation type="submission" date="2022-01" db="EMBL/GenBank/DDBJ databases">
        <title>Whole genome-based taxonomy of the Shewanellaceae.</title>
        <authorList>
            <person name="Martin-Rodriguez A.J."/>
        </authorList>
    </citation>
    <scope>NUCLEOTIDE SEQUENCE [LARGE SCALE GENOMIC DNA]</scope>
    <source>
        <strain evidence="2 3">DSM 24955</strain>
    </source>
</reference>
<organism evidence="2 3">
    <name type="scientific">Shewanella electrodiphila</name>
    <dbReference type="NCBI Taxonomy" id="934143"/>
    <lineage>
        <taxon>Bacteria</taxon>
        <taxon>Pseudomonadati</taxon>
        <taxon>Pseudomonadota</taxon>
        <taxon>Gammaproteobacteria</taxon>
        <taxon>Alteromonadales</taxon>
        <taxon>Shewanellaceae</taxon>
        <taxon>Shewanella</taxon>
    </lineage>
</organism>
<dbReference type="RefSeq" id="WP_248955134.1">
    <property type="nucleotide sequence ID" value="NZ_JAKIKU010000003.1"/>
</dbReference>